<evidence type="ECO:0000256" key="1">
    <source>
        <dbReference type="SAM" id="MobiDB-lite"/>
    </source>
</evidence>
<dbReference type="AlphaFoldDB" id="A0A1I3DA59"/>
<dbReference type="InterPro" id="IPR051162">
    <property type="entry name" value="T4SS_component"/>
</dbReference>
<evidence type="ECO:0000313" key="4">
    <source>
        <dbReference type="Proteomes" id="UP000198668"/>
    </source>
</evidence>
<evidence type="ECO:0000313" key="3">
    <source>
        <dbReference type="EMBL" id="SFH83634.1"/>
    </source>
</evidence>
<accession>A0A1I3DA59</accession>
<sequence length="654" mass="75471">MRLFSKKEVEEQDDTDEFGVDKSQDISNLDDFLDSESINGVYPFSWEEFPDHIESGDNYIRVLAIVDYPKVKSGNWLAPLKRKKGNITIVQDFESSNARKMVEYYNNTIKNKEAEKVDTYDPLKKKKIVQAIETANMQLNKYLDSEVTYLYQHMYVFLQAESLEELNALTDSVNNTLSKLQLKSMNPIKAQYQAFWSAMPIGENLLKDYTFKQSNTEVASSVIPFDDADILDLNPHSDIEGINKDTNSLIAIDYMDKRNVLNQNMVVIGTSGVGKTTYMQQKILRYIAKGVKVFIIDPENEYSEIVEHFGGQVVHLSSNSATKINPLEIFTEELDTSQEVNIDLLIKDKIQRVKGFFQVLKPDLTQVEKSVLDSVLHDCYRNSGVLHYKNIKSIHQDQWPILSDVFQQIERLRDSKEGKERYEIIKDFYFILDSYVNGSNTLFNGFTNIDINTNLLSFDLKALQNDEEIQGAAYLNTFSFLWDEITKNRTENIKLFVDEFHFLTQNPDASSFFYQAFKRFRKYNAGAIAGTQQIQDVLDGTMGNGKNVGEAIIGNSYTKLFFGLDPGSLDDIEDKLRVNFSKKERKLLEKKKQGEGLMINGSKRAFMKVTLTEEELRLIDFEQYQEKYPEAIPNYEERIKMTPIEQEEARSFQF</sequence>
<dbReference type="SUPFAM" id="SSF52540">
    <property type="entry name" value="P-loop containing nucleoside triphosphate hydrolases"/>
    <property type="match status" value="1"/>
</dbReference>
<dbReference type="CDD" id="cd01127">
    <property type="entry name" value="TrwB_TraG_TraD_VirD4"/>
    <property type="match status" value="2"/>
</dbReference>
<keyword evidence="4" id="KW-1185">Reference proteome</keyword>
<dbReference type="InterPro" id="IPR043964">
    <property type="entry name" value="P-loop_TraG"/>
</dbReference>
<dbReference type="RefSeq" id="WP_092093188.1">
    <property type="nucleotide sequence ID" value="NZ_FOQE01000032.1"/>
</dbReference>
<protein>
    <submittedName>
        <fullName evidence="3">AAA-like domain-containing protein</fullName>
    </submittedName>
</protein>
<feature type="region of interest" description="Disordered" evidence="1">
    <location>
        <begin position="1"/>
        <end position="21"/>
    </location>
</feature>
<name>A0A1I3DA59_9LACT</name>
<proteinExistence type="predicted"/>
<dbReference type="InterPro" id="IPR027417">
    <property type="entry name" value="P-loop_NTPase"/>
</dbReference>
<feature type="domain" description="TraG P-loop" evidence="2">
    <location>
        <begin position="254"/>
        <end position="563"/>
    </location>
</feature>
<dbReference type="Gene3D" id="3.40.50.300">
    <property type="entry name" value="P-loop containing nucleotide triphosphate hydrolases"/>
    <property type="match status" value="1"/>
</dbReference>
<dbReference type="Pfam" id="PF19044">
    <property type="entry name" value="P-loop_TraG"/>
    <property type="match status" value="1"/>
</dbReference>
<dbReference type="EMBL" id="FOQE01000032">
    <property type="protein sequence ID" value="SFH83634.1"/>
    <property type="molecule type" value="Genomic_DNA"/>
</dbReference>
<dbReference type="Proteomes" id="UP000198668">
    <property type="component" value="Unassembled WGS sequence"/>
</dbReference>
<dbReference type="Gene3D" id="1.10.8.730">
    <property type="match status" value="1"/>
</dbReference>
<dbReference type="PANTHER" id="PTHR30121:SF6">
    <property type="entry name" value="SLR6007 PROTEIN"/>
    <property type="match status" value="1"/>
</dbReference>
<gene>
    <name evidence="3" type="ORF">SAMN04489868_13215</name>
</gene>
<reference evidence="3 4" key="1">
    <citation type="submission" date="2016-10" db="EMBL/GenBank/DDBJ databases">
        <authorList>
            <person name="de Groot N.N."/>
        </authorList>
    </citation>
    <scope>NUCLEOTIDE SEQUENCE [LARGE SCALE GENOMIC DNA]</scope>
    <source>
        <strain evidence="3 4">DSM 27630</strain>
    </source>
</reference>
<evidence type="ECO:0000259" key="2">
    <source>
        <dbReference type="Pfam" id="PF19044"/>
    </source>
</evidence>
<organism evidence="3 4">
    <name type="scientific">Pisciglobus halotolerans</name>
    <dbReference type="NCBI Taxonomy" id="745365"/>
    <lineage>
        <taxon>Bacteria</taxon>
        <taxon>Bacillati</taxon>
        <taxon>Bacillota</taxon>
        <taxon>Bacilli</taxon>
        <taxon>Lactobacillales</taxon>
        <taxon>Carnobacteriaceae</taxon>
    </lineage>
</organism>
<dbReference type="OrthoDB" id="9804380at2"/>
<dbReference type="PANTHER" id="PTHR30121">
    <property type="entry name" value="UNCHARACTERIZED PROTEIN YJGR-RELATED"/>
    <property type="match status" value="1"/>
</dbReference>